<evidence type="ECO:0008006" key="3">
    <source>
        <dbReference type="Google" id="ProtNLM"/>
    </source>
</evidence>
<dbReference type="AlphaFoldDB" id="A0A495J2Y6"/>
<keyword evidence="2" id="KW-1185">Reference proteome</keyword>
<gene>
    <name evidence="1" type="ORF">BDD43_3395</name>
</gene>
<proteinExistence type="predicted"/>
<dbReference type="EMBL" id="RBKU01000001">
    <property type="protein sequence ID" value="RKR83193.1"/>
    <property type="molecule type" value="Genomic_DNA"/>
</dbReference>
<reference evidence="1 2" key="1">
    <citation type="submission" date="2018-10" db="EMBL/GenBank/DDBJ databases">
        <title>Genomic Encyclopedia of Archaeal and Bacterial Type Strains, Phase II (KMG-II): from individual species to whole genera.</title>
        <authorList>
            <person name="Goeker M."/>
        </authorList>
    </citation>
    <scope>NUCLEOTIDE SEQUENCE [LARGE SCALE GENOMIC DNA]</scope>
    <source>
        <strain evidence="1 2">DSM 18602</strain>
    </source>
</reference>
<accession>A0A495J2Y6</accession>
<dbReference type="Pfam" id="PF10758">
    <property type="entry name" value="DUF2586"/>
    <property type="match status" value="1"/>
</dbReference>
<protein>
    <recommendedName>
        <fullName evidence="3">Tail sheath protein</fullName>
    </recommendedName>
</protein>
<evidence type="ECO:0000313" key="2">
    <source>
        <dbReference type="Proteomes" id="UP000268007"/>
    </source>
</evidence>
<dbReference type="OrthoDB" id="1041499at2"/>
<organism evidence="1 2">
    <name type="scientific">Mucilaginibacter gracilis</name>
    <dbReference type="NCBI Taxonomy" id="423350"/>
    <lineage>
        <taxon>Bacteria</taxon>
        <taxon>Pseudomonadati</taxon>
        <taxon>Bacteroidota</taxon>
        <taxon>Sphingobacteriia</taxon>
        <taxon>Sphingobacteriales</taxon>
        <taxon>Sphingobacteriaceae</taxon>
        <taxon>Mucilaginibacter</taxon>
    </lineage>
</organism>
<sequence length="423" mass="44592">MNKRDGVYIGKGTVGADVVNSTDGISAILASTGVAPTGLALGVTKKLTGVSDAEAVGINAAYDTTNAVRVYRHITEFYRMAGEGVILYLMLYPQTVLPVAALGATYAQKMIADAKGAIKKFGLAWNPPSDYAPVQLDGMETAIRSAIAPMQAFADWTDATFRPVHTILECRGLSVASAAALDLTALVVNSLAVQYPQVTLAIAQDWDFADTQDAIGKKFADIGTLMGALAGRQVNENPGEVGAVNLTDVKKGKWLTAGISSHIKTSDIEADLSQWANKGYSLAWDYQSESVSGFRFSGDPVCAPVIEDADGNLNESSISLSCTNAKIRRALRDVYLPKVNSVQQVDTATGLLPIGRIKALEDLGNDVFKGLSDAGIISGGNVKVDRNSNLLSGTKTLGVSFNWVPEGTIAQINGVVNIKSTLS</sequence>
<dbReference type="InterPro" id="IPR019694">
    <property type="entry name" value="Phage_HP1_Orf23"/>
</dbReference>
<dbReference type="RefSeq" id="WP_121198715.1">
    <property type="nucleotide sequence ID" value="NZ_RBKU01000001.1"/>
</dbReference>
<dbReference type="Proteomes" id="UP000268007">
    <property type="component" value="Unassembled WGS sequence"/>
</dbReference>
<comment type="caution">
    <text evidence="1">The sequence shown here is derived from an EMBL/GenBank/DDBJ whole genome shotgun (WGS) entry which is preliminary data.</text>
</comment>
<name>A0A495J2Y6_9SPHI</name>
<evidence type="ECO:0000313" key="1">
    <source>
        <dbReference type="EMBL" id="RKR83193.1"/>
    </source>
</evidence>